<dbReference type="Proteomes" id="UP000521075">
    <property type="component" value="Unassembled WGS sequence"/>
</dbReference>
<evidence type="ECO:0000256" key="1">
    <source>
        <dbReference type="ARBA" id="ARBA00023002"/>
    </source>
</evidence>
<keyword evidence="4" id="KW-1185">Reference proteome</keyword>
<dbReference type="Pfam" id="PF03807">
    <property type="entry name" value="F420_oxidored"/>
    <property type="match status" value="1"/>
</dbReference>
<dbReference type="PANTHER" id="PTHR14239">
    <property type="entry name" value="DUDULIN-RELATED"/>
    <property type="match status" value="1"/>
</dbReference>
<dbReference type="EMBL" id="JACCHJ010000001">
    <property type="protein sequence ID" value="NYK08484.1"/>
    <property type="molecule type" value="Genomic_DNA"/>
</dbReference>
<dbReference type="InterPro" id="IPR036291">
    <property type="entry name" value="NAD(P)-bd_dom_sf"/>
</dbReference>
<dbReference type="InterPro" id="IPR051267">
    <property type="entry name" value="STEAP_metalloreductase"/>
</dbReference>
<protein>
    <recommendedName>
        <fullName evidence="2">Pyrroline-5-carboxylate reductase catalytic N-terminal domain-containing protein</fullName>
    </recommendedName>
</protein>
<proteinExistence type="predicted"/>
<reference evidence="3 4" key="1">
    <citation type="submission" date="2020-07" db="EMBL/GenBank/DDBJ databases">
        <title>Sequencing the genomes of 1000 actinobacteria strains.</title>
        <authorList>
            <person name="Klenk H.-P."/>
        </authorList>
    </citation>
    <scope>NUCLEOTIDE SEQUENCE [LARGE SCALE GENOMIC DNA]</scope>
    <source>
        <strain evidence="3 4">DSM 15166</strain>
    </source>
</reference>
<sequence>MTTIGLIGSGHIGSQLARLAVAHGYSVVLSNSRGPETLSDLVAELGPQARAATPAEAAAAGDLVVVTVPLAAEAALPVAELAGKIVIDTDNYYPQRDGNIPELDDESTTVAERLQAVLPTSKVVKAFNHIGAAALTTEGQAAGTPGRRALVVAGDDAEARDRVAALIDQFGFDAVDIGPLAEGWRIQRDTPGYVTRFDADGLREALAAAKRYRDM</sequence>
<dbReference type="InterPro" id="IPR028939">
    <property type="entry name" value="P5C_Rdtase_cat_N"/>
</dbReference>
<name>A0A853DPL4_9MICO</name>
<dbReference type="SUPFAM" id="SSF51735">
    <property type="entry name" value="NAD(P)-binding Rossmann-fold domains"/>
    <property type="match status" value="1"/>
</dbReference>
<dbReference type="AlphaFoldDB" id="A0A853DPL4"/>
<evidence type="ECO:0000259" key="2">
    <source>
        <dbReference type="Pfam" id="PF03807"/>
    </source>
</evidence>
<dbReference type="PANTHER" id="PTHR14239:SF10">
    <property type="entry name" value="REDUCTASE"/>
    <property type="match status" value="1"/>
</dbReference>
<feature type="domain" description="Pyrroline-5-carboxylate reductase catalytic N-terminal" evidence="2">
    <location>
        <begin position="3"/>
        <end position="91"/>
    </location>
</feature>
<gene>
    <name evidence="3" type="ORF">HNR14_000365</name>
</gene>
<keyword evidence="1" id="KW-0560">Oxidoreductase</keyword>
<dbReference type="Gene3D" id="3.40.50.720">
    <property type="entry name" value="NAD(P)-binding Rossmann-like Domain"/>
    <property type="match status" value="1"/>
</dbReference>
<comment type="caution">
    <text evidence="3">The sequence shown here is derived from an EMBL/GenBank/DDBJ whole genome shotgun (WGS) entry which is preliminary data.</text>
</comment>
<evidence type="ECO:0000313" key="4">
    <source>
        <dbReference type="Proteomes" id="UP000521075"/>
    </source>
</evidence>
<dbReference type="GO" id="GO:0016491">
    <property type="term" value="F:oxidoreductase activity"/>
    <property type="evidence" value="ECO:0007669"/>
    <property type="project" value="UniProtKB-KW"/>
</dbReference>
<accession>A0A853DPL4</accession>
<organism evidence="3 4">
    <name type="scientific">Leifsonia naganoensis</name>
    <dbReference type="NCBI Taxonomy" id="150025"/>
    <lineage>
        <taxon>Bacteria</taxon>
        <taxon>Bacillati</taxon>
        <taxon>Actinomycetota</taxon>
        <taxon>Actinomycetes</taxon>
        <taxon>Micrococcales</taxon>
        <taxon>Microbacteriaceae</taxon>
        <taxon>Leifsonia</taxon>
    </lineage>
</organism>
<evidence type="ECO:0000313" key="3">
    <source>
        <dbReference type="EMBL" id="NYK08484.1"/>
    </source>
</evidence>